<dbReference type="InterPro" id="IPR036950">
    <property type="entry name" value="PBP_transglycosylase"/>
</dbReference>
<organism evidence="4 5">
    <name type="scientific">Staphylococcus hsinchuensis</name>
    <dbReference type="NCBI Taxonomy" id="3051183"/>
    <lineage>
        <taxon>Bacteria</taxon>
        <taxon>Bacillati</taxon>
        <taxon>Bacillota</taxon>
        <taxon>Bacilli</taxon>
        <taxon>Bacillales</taxon>
        <taxon>Staphylococcaceae</taxon>
        <taxon>Staphylococcus</taxon>
    </lineage>
</organism>
<feature type="transmembrane region" description="Helical" evidence="2">
    <location>
        <begin position="31"/>
        <end position="54"/>
    </location>
</feature>
<dbReference type="InterPro" id="IPR023346">
    <property type="entry name" value="Lysozyme-like_dom_sf"/>
</dbReference>
<evidence type="ECO:0000259" key="3">
    <source>
        <dbReference type="Pfam" id="PF00912"/>
    </source>
</evidence>
<dbReference type="InterPro" id="IPR001264">
    <property type="entry name" value="Glyco_trans_51"/>
</dbReference>
<evidence type="ECO:0000313" key="4">
    <source>
        <dbReference type="EMBL" id="XAF70351.1"/>
    </source>
</evidence>
<dbReference type="InterPro" id="IPR050396">
    <property type="entry name" value="Glycosyltr_51/Transpeptidase"/>
</dbReference>
<gene>
    <name evidence="4" type="ORF">QQM35_09780</name>
</gene>
<sequence length="301" mass="34028">MQKQIFDQPQHQTDQTTFQNFERIYKKIKRICIGLFLIFCLICGITLLALMIYFHSLSKTSTNMSDAELKKELLTISGNTKMKINKPILPQYDNSTNTLITGPKEVSPNVIKALTSSEDSMFFRHNGVLPKAVFRAISEDLFNSQSATGGSTITQQLVKNQVLSKERTYSRKANELVLAMRTEHLLSKKEILFTYLNIVPFGLDSHGANISGIASVSFSLFGKSAENLNVAESAYIVGLLQSPYHYTPYNKDGSLKSDQALQIGIDRQHYVLKRMLVEKQISSKTYERAKKYNIKTHLVTQ</sequence>
<dbReference type="Pfam" id="PF00912">
    <property type="entry name" value="Transgly"/>
    <property type="match status" value="1"/>
</dbReference>
<dbReference type="Proteomes" id="UP001436297">
    <property type="component" value="Chromosome"/>
</dbReference>
<keyword evidence="1" id="KW-0808">Transferase</keyword>
<evidence type="ECO:0000256" key="2">
    <source>
        <dbReference type="SAM" id="Phobius"/>
    </source>
</evidence>
<dbReference type="Gene3D" id="1.10.3810.10">
    <property type="entry name" value="Biosynthetic peptidoglycan transglycosylase-like"/>
    <property type="match status" value="1"/>
</dbReference>
<keyword evidence="5" id="KW-1185">Reference proteome</keyword>
<evidence type="ECO:0000313" key="5">
    <source>
        <dbReference type="Proteomes" id="UP001436297"/>
    </source>
</evidence>
<reference evidence="4 5" key="1">
    <citation type="journal article" date="2024" name="Pathogens">
        <title>Staphylococcus hsinchuensis sp. nov., Isolated from Soymilk.</title>
        <authorList>
            <person name="Wang Y.T."/>
            <person name="Lin Y.C."/>
            <person name="Hsieh Y.H."/>
            <person name="Lin Y.T."/>
            <person name="Hamada M."/>
            <person name="Chen C.C."/>
            <person name="Liou J.S."/>
            <person name="Lee A.Y."/>
            <person name="Zhang W.L."/>
            <person name="Chen Y.T."/>
            <person name="Huang C.H."/>
        </authorList>
    </citation>
    <scope>NUCLEOTIDE SEQUENCE [LARGE SCALE GENOMIC DNA]</scope>
    <source>
        <strain evidence="4 5">H164</strain>
    </source>
</reference>
<dbReference type="EMBL" id="CP128355">
    <property type="protein sequence ID" value="XAF70351.1"/>
    <property type="molecule type" value="Genomic_DNA"/>
</dbReference>
<keyword evidence="2" id="KW-0812">Transmembrane</keyword>
<keyword evidence="2" id="KW-1133">Transmembrane helix</keyword>
<keyword evidence="2" id="KW-0472">Membrane</keyword>
<protein>
    <submittedName>
        <fullName evidence="4">Biosynthetic peptidoglycan transglycosylase</fullName>
    </submittedName>
</protein>
<dbReference type="PANTHER" id="PTHR32282:SF33">
    <property type="entry name" value="PEPTIDOGLYCAN GLYCOSYLTRANSFERASE"/>
    <property type="match status" value="1"/>
</dbReference>
<dbReference type="RefSeq" id="WP_251519794.1">
    <property type="nucleotide sequence ID" value="NZ_CP128355.1"/>
</dbReference>
<name>A0ABZ3EC12_9STAP</name>
<feature type="domain" description="Glycosyl transferase family 51" evidence="3">
    <location>
        <begin position="92"/>
        <end position="275"/>
    </location>
</feature>
<accession>A0ABZ3EC12</accession>
<dbReference type="SUPFAM" id="SSF53955">
    <property type="entry name" value="Lysozyme-like"/>
    <property type="match status" value="1"/>
</dbReference>
<dbReference type="PANTHER" id="PTHR32282">
    <property type="entry name" value="BINDING PROTEIN TRANSPEPTIDASE, PUTATIVE-RELATED"/>
    <property type="match status" value="1"/>
</dbReference>
<proteinExistence type="predicted"/>
<evidence type="ECO:0000256" key="1">
    <source>
        <dbReference type="ARBA" id="ARBA00022679"/>
    </source>
</evidence>